<keyword evidence="8" id="KW-0547">Nucleotide-binding</keyword>
<feature type="region of interest" description="Disordered" evidence="12">
    <location>
        <begin position="489"/>
        <end position="510"/>
    </location>
</feature>
<dbReference type="PATRIC" id="fig|1217799.6.peg.421"/>
<dbReference type="InterPro" id="IPR003607">
    <property type="entry name" value="HD/PDEase_dom"/>
</dbReference>
<keyword evidence="6 16" id="KW-0548">Nucleotidyltransferase</keyword>
<evidence type="ECO:0000256" key="2">
    <source>
        <dbReference type="ARBA" id="ARBA00007265"/>
    </source>
</evidence>
<evidence type="ECO:0000256" key="1">
    <source>
        <dbReference type="ARBA" id="ARBA00001946"/>
    </source>
</evidence>
<proteinExistence type="inferred from homology"/>
<dbReference type="GO" id="GO:0000166">
    <property type="term" value="F:nucleotide binding"/>
    <property type="evidence" value="ECO:0007669"/>
    <property type="project" value="UniProtKB-KW"/>
</dbReference>
<evidence type="ECO:0000313" key="16">
    <source>
        <dbReference type="EMBL" id="KTB47561.1"/>
    </source>
</evidence>
<dbReference type="OrthoDB" id="9805698at2"/>
<evidence type="ECO:0000256" key="11">
    <source>
        <dbReference type="RuleBase" id="RU003953"/>
    </source>
</evidence>
<dbReference type="EC" id="2.7.7.19" evidence="16"/>
<accession>A0A0W0GG61</accession>
<gene>
    <name evidence="16" type="ORF">DEALK_04060</name>
</gene>
<evidence type="ECO:0000256" key="5">
    <source>
        <dbReference type="ARBA" id="ARBA00022694"/>
    </source>
</evidence>
<dbReference type="Pfam" id="PF01966">
    <property type="entry name" value="HD"/>
    <property type="match status" value="1"/>
</dbReference>
<name>A0A0W0GG61_9CHLR</name>
<evidence type="ECO:0000256" key="3">
    <source>
        <dbReference type="ARBA" id="ARBA00022555"/>
    </source>
</evidence>
<evidence type="ECO:0000256" key="10">
    <source>
        <dbReference type="ARBA" id="ARBA00022884"/>
    </source>
</evidence>
<dbReference type="Pfam" id="PF12627">
    <property type="entry name" value="PolyA_pol_RNAbd"/>
    <property type="match status" value="1"/>
</dbReference>
<dbReference type="GO" id="GO:0008033">
    <property type="term" value="P:tRNA processing"/>
    <property type="evidence" value="ECO:0007669"/>
    <property type="project" value="UniProtKB-KW"/>
</dbReference>
<evidence type="ECO:0000256" key="4">
    <source>
        <dbReference type="ARBA" id="ARBA00022679"/>
    </source>
</evidence>
<keyword evidence="3" id="KW-0820">tRNA-binding</keyword>
<feature type="domain" description="HD" evidence="14">
    <location>
        <begin position="301"/>
        <end position="408"/>
    </location>
</feature>
<dbReference type="PANTHER" id="PTHR47545">
    <property type="entry name" value="MULTIFUNCTIONAL CCA PROTEIN"/>
    <property type="match status" value="1"/>
</dbReference>
<dbReference type="GO" id="GO:1990817">
    <property type="term" value="F:poly(A) RNA polymerase activity"/>
    <property type="evidence" value="ECO:0007669"/>
    <property type="project" value="UniProtKB-EC"/>
</dbReference>
<dbReference type="InterPro" id="IPR050124">
    <property type="entry name" value="tRNA_CCA-adding_enzyme"/>
</dbReference>
<feature type="domain" description="tRNA nucleotidyltransferase/poly(A) polymerase RNA and SrmB- binding" evidence="15">
    <location>
        <begin position="176"/>
        <end position="236"/>
    </location>
</feature>
<evidence type="ECO:0000313" key="17">
    <source>
        <dbReference type="Proteomes" id="UP000053947"/>
    </source>
</evidence>
<reference evidence="16 17" key="1">
    <citation type="submission" date="2015-06" db="EMBL/GenBank/DDBJ databases">
        <title>Genome sequence of the organohalide-respiring Dehalogenimonas alkenigignens type strain (IP3-3T).</title>
        <authorList>
            <person name="Key T.A."/>
            <person name="Richmond D.P."/>
            <person name="Bowman K.S."/>
            <person name="Cho Y.-J."/>
            <person name="Chun J."/>
            <person name="da Costa M.S."/>
            <person name="Rainey F.A."/>
            <person name="Moe W.M."/>
        </authorList>
    </citation>
    <scope>NUCLEOTIDE SEQUENCE [LARGE SCALE GENOMIC DNA]</scope>
    <source>
        <strain evidence="16 17">IP3-3</strain>
    </source>
</reference>
<evidence type="ECO:0000259" key="15">
    <source>
        <dbReference type="Pfam" id="PF12627"/>
    </source>
</evidence>
<dbReference type="InterPro" id="IPR043519">
    <property type="entry name" value="NT_sf"/>
</dbReference>
<dbReference type="PANTHER" id="PTHR47545:SF2">
    <property type="entry name" value="CC-ADDING TRNA NUCLEOTIDYLTRANSFERASE"/>
    <property type="match status" value="1"/>
</dbReference>
<keyword evidence="9" id="KW-0460">Magnesium</keyword>
<dbReference type="GO" id="GO:0046872">
    <property type="term" value="F:metal ion binding"/>
    <property type="evidence" value="ECO:0007669"/>
    <property type="project" value="UniProtKB-KW"/>
</dbReference>
<keyword evidence="4 11" id="KW-0808">Transferase</keyword>
<evidence type="ECO:0000256" key="9">
    <source>
        <dbReference type="ARBA" id="ARBA00022842"/>
    </source>
</evidence>
<keyword evidence="5" id="KW-0819">tRNA processing</keyword>
<dbReference type="EMBL" id="LFDV01000002">
    <property type="protein sequence ID" value="KTB47561.1"/>
    <property type="molecule type" value="Genomic_DNA"/>
</dbReference>
<dbReference type="Proteomes" id="UP000053947">
    <property type="component" value="Unassembled WGS sequence"/>
</dbReference>
<evidence type="ECO:0000256" key="12">
    <source>
        <dbReference type="SAM" id="MobiDB-lite"/>
    </source>
</evidence>
<dbReference type="SUPFAM" id="SSF81891">
    <property type="entry name" value="Poly A polymerase C-terminal region-like"/>
    <property type="match status" value="1"/>
</dbReference>
<dbReference type="InterPro" id="IPR032828">
    <property type="entry name" value="PolyA_RNA-bd"/>
</dbReference>
<keyword evidence="10 11" id="KW-0694">RNA-binding</keyword>
<dbReference type="Gene3D" id="1.10.3090.10">
    <property type="entry name" value="cca-adding enzyme, domain 2"/>
    <property type="match status" value="1"/>
</dbReference>
<sequence>MTQPRKPFLPVSNPGRRGIIEAAAETASALDMPAYVVGGYLRDTLLGRPANDLDLVVEGDAGKMAAALAAALGTEFFALDAAAGMYRIPLKQAVFEEIDISSAAGAIRDDLARRDFTVDALAAAVPYPLPERLVITDEAGGLADLERKVLRAVSPGVFRDDPARLLRGVRLAAELGFAIEPGTESLIAAAASLAASVAGERTREDLVKILSLPSIGQTVEYLDRLGLLAALFPELETCRGVEQPPEHAWDVLGHQLKTVGALDWVLRRGMWPHASAKARQLIPWDGESEAYFLGKIGGGATRLALTRLAALIHDVAKPETRTLAANGRLRFYGHARKGAEKADAIMKRLRFSQREAGFVTAIVEAHLRPTQLGPEAIPPTPRAVYRFLRDTGDAAVATLYLSLADHLAARGPDLDLDNFRQHVTIVGYVLAERGRQLAKPSGRLVDGNELQARFGMKPGPAMGRVLEAVAEARATGEIASKEEALTLAERLIREPPADETKNRRRGCRGE</sequence>
<feature type="domain" description="Poly A polymerase head" evidence="13">
    <location>
        <begin position="34"/>
        <end position="151"/>
    </location>
</feature>
<evidence type="ECO:0000256" key="7">
    <source>
        <dbReference type="ARBA" id="ARBA00022723"/>
    </source>
</evidence>
<dbReference type="InterPro" id="IPR002646">
    <property type="entry name" value="PolA_pol_head_dom"/>
</dbReference>
<organism evidence="16 17">
    <name type="scientific">Dehalogenimonas alkenigignens</name>
    <dbReference type="NCBI Taxonomy" id="1217799"/>
    <lineage>
        <taxon>Bacteria</taxon>
        <taxon>Bacillati</taxon>
        <taxon>Chloroflexota</taxon>
        <taxon>Dehalococcoidia</taxon>
        <taxon>Dehalococcoidales</taxon>
        <taxon>Dehalococcoidaceae</taxon>
        <taxon>Dehalogenimonas</taxon>
    </lineage>
</organism>
<comment type="cofactor">
    <cofactor evidence="1">
        <name>Mg(2+)</name>
        <dbReference type="ChEBI" id="CHEBI:18420"/>
    </cofactor>
</comment>
<evidence type="ECO:0000256" key="6">
    <source>
        <dbReference type="ARBA" id="ARBA00022695"/>
    </source>
</evidence>
<dbReference type="AlphaFoldDB" id="A0A0W0GG61"/>
<dbReference type="Gene3D" id="3.30.460.10">
    <property type="entry name" value="Beta Polymerase, domain 2"/>
    <property type="match status" value="1"/>
</dbReference>
<evidence type="ECO:0000259" key="13">
    <source>
        <dbReference type="Pfam" id="PF01743"/>
    </source>
</evidence>
<dbReference type="CDD" id="cd00077">
    <property type="entry name" value="HDc"/>
    <property type="match status" value="1"/>
</dbReference>
<dbReference type="RefSeq" id="WP_058438222.1">
    <property type="nucleotide sequence ID" value="NZ_KQ758903.1"/>
</dbReference>
<dbReference type="InterPro" id="IPR006674">
    <property type="entry name" value="HD_domain"/>
</dbReference>
<comment type="similarity">
    <text evidence="2 11">Belongs to the tRNA nucleotidyltransferase/poly(A) polymerase family.</text>
</comment>
<dbReference type="STRING" id="1217799.DEALK_04060"/>
<keyword evidence="17" id="KW-1185">Reference proteome</keyword>
<dbReference type="Pfam" id="PF01743">
    <property type="entry name" value="PolyA_pol"/>
    <property type="match status" value="1"/>
</dbReference>
<evidence type="ECO:0000259" key="14">
    <source>
        <dbReference type="Pfam" id="PF01966"/>
    </source>
</evidence>
<protein>
    <submittedName>
        <fullName evidence="16">tRNA nucleotidyltransferase/poly(A) polymerase</fullName>
        <ecNumber evidence="16">2.7.7.19</ecNumber>
    </submittedName>
</protein>
<dbReference type="SUPFAM" id="SSF81301">
    <property type="entry name" value="Nucleotidyltransferase"/>
    <property type="match status" value="1"/>
</dbReference>
<comment type="caution">
    <text evidence="16">The sequence shown here is derived from an EMBL/GenBank/DDBJ whole genome shotgun (WGS) entry which is preliminary data.</text>
</comment>
<keyword evidence="7" id="KW-0479">Metal-binding</keyword>
<dbReference type="GO" id="GO:0000049">
    <property type="term" value="F:tRNA binding"/>
    <property type="evidence" value="ECO:0007669"/>
    <property type="project" value="UniProtKB-KW"/>
</dbReference>
<evidence type="ECO:0000256" key="8">
    <source>
        <dbReference type="ARBA" id="ARBA00022741"/>
    </source>
</evidence>